<dbReference type="Gene3D" id="3.40.50.2300">
    <property type="match status" value="1"/>
</dbReference>
<evidence type="ECO:0000256" key="4">
    <source>
        <dbReference type="ARBA" id="ARBA00023125"/>
    </source>
</evidence>
<gene>
    <name evidence="10" type="ORF">LG368_04555</name>
</gene>
<dbReference type="SUPFAM" id="SSF52172">
    <property type="entry name" value="CheY-like"/>
    <property type="match status" value="1"/>
</dbReference>
<dbReference type="SUPFAM" id="SSF46894">
    <property type="entry name" value="C-terminal effector domain of the bipartite response regulators"/>
    <property type="match status" value="1"/>
</dbReference>
<dbReference type="GO" id="GO:0005829">
    <property type="term" value="C:cytosol"/>
    <property type="evidence" value="ECO:0007669"/>
    <property type="project" value="TreeGrafter"/>
</dbReference>
<dbReference type="FunFam" id="3.40.50.2300:FF:000002">
    <property type="entry name" value="DNA-binding response regulator PhoP"/>
    <property type="match status" value="1"/>
</dbReference>
<dbReference type="PANTHER" id="PTHR48111:SF67">
    <property type="entry name" value="TRANSCRIPTIONAL REGULATORY PROTEIN TCTD"/>
    <property type="match status" value="1"/>
</dbReference>
<keyword evidence="3" id="KW-0805">Transcription regulation</keyword>
<dbReference type="Proteomes" id="UP001139095">
    <property type="component" value="Unassembled WGS sequence"/>
</dbReference>
<evidence type="ECO:0000256" key="1">
    <source>
        <dbReference type="ARBA" id="ARBA00022553"/>
    </source>
</evidence>
<keyword evidence="11" id="KW-1185">Reference proteome</keyword>
<evidence type="ECO:0000259" key="9">
    <source>
        <dbReference type="PROSITE" id="PS51755"/>
    </source>
</evidence>
<dbReference type="PANTHER" id="PTHR48111">
    <property type="entry name" value="REGULATOR OF RPOS"/>
    <property type="match status" value="1"/>
</dbReference>
<name>A0A9X1LEH6_9GAMM</name>
<dbReference type="Gene3D" id="1.10.10.10">
    <property type="entry name" value="Winged helix-like DNA-binding domain superfamily/Winged helix DNA-binding domain"/>
    <property type="match status" value="1"/>
</dbReference>
<evidence type="ECO:0000256" key="6">
    <source>
        <dbReference type="PROSITE-ProRule" id="PRU00169"/>
    </source>
</evidence>
<dbReference type="InterPro" id="IPR001867">
    <property type="entry name" value="OmpR/PhoB-type_DNA-bd"/>
</dbReference>
<protein>
    <submittedName>
        <fullName evidence="10">Response regulator transcription factor</fullName>
    </submittedName>
</protein>
<dbReference type="Pfam" id="PF00486">
    <property type="entry name" value="Trans_reg_C"/>
    <property type="match status" value="1"/>
</dbReference>
<dbReference type="SMART" id="SM00862">
    <property type="entry name" value="Trans_reg_C"/>
    <property type="match status" value="1"/>
</dbReference>
<dbReference type="InterPro" id="IPR011006">
    <property type="entry name" value="CheY-like_superfamily"/>
</dbReference>
<dbReference type="Gene3D" id="6.10.250.690">
    <property type="match status" value="1"/>
</dbReference>
<dbReference type="InterPro" id="IPR016032">
    <property type="entry name" value="Sig_transdc_resp-reg_C-effctor"/>
</dbReference>
<dbReference type="AlphaFoldDB" id="A0A9X1LEH6"/>
<keyword evidence="5" id="KW-0804">Transcription</keyword>
<accession>A0A9X1LEH6</accession>
<dbReference type="Pfam" id="PF00072">
    <property type="entry name" value="Response_reg"/>
    <property type="match status" value="1"/>
</dbReference>
<evidence type="ECO:0000256" key="3">
    <source>
        <dbReference type="ARBA" id="ARBA00023015"/>
    </source>
</evidence>
<dbReference type="GO" id="GO:0000156">
    <property type="term" value="F:phosphorelay response regulator activity"/>
    <property type="evidence" value="ECO:0007669"/>
    <property type="project" value="TreeGrafter"/>
</dbReference>
<evidence type="ECO:0000256" key="5">
    <source>
        <dbReference type="ARBA" id="ARBA00023163"/>
    </source>
</evidence>
<dbReference type="InterPro" id="IPR036388">
    <property type="entry name" value="WH-like_DNA-bd_sf"/>
</dbReference>
<feature type="DNA-binding region" description="OmpR/PhoB-type" evidence="7">
    <location>
        <begin position="124"/>
        <end position="218"/>
    </location>
</feature>
<feature type="domain" description="OmpR/PhoB-type" evidence="9">
    <location>
        <begin position="124"/>
        <end position="218"/>
    </location>
</feature>
<evidence type="ECO:0000256" key="7">
    <source>
        <dbReference type="PROSITE-ProRule" id="PRU01091"/>
    </source>
</evidence>
<organism evidence="10 11">
    <name type="scientific">Marinomonas algarum</name>
    <dbReference type="NCBI Taxonomy" id="2883105"/>
    <lineage>
        <taxon>Bacteria</taxon>
        <taxon>Pseudomonadati</taxon>
        <taxon>Pseudomonadota</taxon>
        <taxon>Gammaproteobacteria</taxon>
        <taxon>Oceanospirillales</taxon>
        <taxon>Oceanospirillaceae</taxon>
        <taxon>Marinomonas</taxon>
    </lineage>
</organism>
<dbReference type="InterPro" id="IPR001789">
    <property type="entry name" value="Sig_transdc_resp-reg_receiver"/>
</dbReference>
<keyword evidence="4 7" id="KW-0238">DNA-binding</keyword>
<keyword evidence="2" id="KW-0902">Two-component regulatory system</keyword>
<evidence type="ECO:0000256" key="2">
    <source>
        <dbReference type="ARBA" id="ARBA00023012"/>
    </source>
</evidence>
<dbReference type="GO" id="GO:0006355">
    <property type="term" value="P:regulation of DNA-templated transcription"/>
    <property type="evidence" value="ECO:0007669"/>
    <property type="project" value="InterPro"/>
</dbReference>
<evidence type="ECO:0000313" key="10">
    <source>
        <dbReference type="EMBL" id="MCB5161170.1"/>
    </source>
</evidence>
<dbReference type="CDD" id="cd00383">
    <property type="entry name" value="trans_reg_C"/>
    <property type="match status" value="1"/>
</dbReference>
<dbReference type="InterPro" id="IPR039420">
    <property type="entry name" value="WalR-like"/>
</dbReference>
<dbReference type="GO" id="GO:0000976">
    <property type="term" value="F:transcription cis-regulatory region binding"/>
    <property type="evidence" value="ECO:0007669"/>
    <property type="project" value="TreeGrafter"/>
</dbReference>
<evidence type="ECO:0000259" key="8">
    <source>
        <dbReference type="PROSITE" id="PS50110"/>
    </source>
</evidence>
<dbReference type="SMART" id="SM00448">
    <property type="entry name" value="REC"/>
    <property type="match status" value="1"/>
</dbReference>
<keyword evidence="1 6" id="KW-0597">Phosphoprotein</keyword>
<comment type="caution">
    <text evidence="10">The sequence shown here is derived from an EMBL/GenBank/DDBJ whole genome shotgun (WGS) entry which is preliminary data.</text>
</comment>
<dbReference type="CDD" id="cd17624">
    <property type="entry name" value="REC_OmpR_PmrA-like"/>
    <property type="match status" value="1"/>
</dbReference>
<evidence type="ECO:0000313" key="11">
    <source>
        <dbReference type="Proteomes" id="UP001139095"/>
    </source>
</evidence>
<dbReference type="EMBL" id="JAJATW010000004">
    <property type="protein sequence ID" value="MCB5161170.1"/>
    <property type="molecule type" value="Genomic_DNA"/>
</dbReference>
<sequence length="221" mass="25145">MRILVVEDDVSLADGLVTALKRDGHTVDLLQDGIHALEALTNERFDLVILDLGLPRLDGFSVLKQLRSNSNSTPVLILTARDATEDKVEGLDLGADDYLVKPFDVIELKARIRALLRRSNGRFVSEIHYRGLTLFPDSHKVLYQEKEVNLTRREFTLLHELVSQPGHVYTRDVLMQLIYGWEESVDSNALEVHIHHLRKKIFPDLIRTIRGIGYVADQKMG</sequence>
<proteinExistence type="predicted"/>
<feature type="modified residue" description="4-aspartylphosphate" evidence="6">
    <location>
        <position position="51"/>
    </location>
</feature>
<dbReference type="PROSITE" id="PS51755">
    <property type="entry name" value="OMPR_PHOB"/>
    <property type="match status" value="1"/>
</dbReference>
<feature type="domain" description="Response regulatory" evidence="8">
    <location>
        <begin position="2"/>
        <end position="116"/>
    </location>
</feature>
<dbReference type="RefSeq" id="WP_226753550.1">
    <property type="nucleotide sequence ID" value="NZ_JAJATW010000004.1"/>
</dbReference>
<dbReference type="GO" id="GO:0032993">
    <property type="term" value="C:protein-DNA complex"/>
    <property type="evidence" value="ECO:0007669"/>
    <property type="project" value="TreeGrafter"/>
</dbReference>
<dbReference type="PROSITE" id="PS50110">
    <property type="entry name" value="RESPONSE_REGULATORY"/>
    <property type="match status" value="1"/>
</dbReference>
<reference evidence="10" key="1">
    <citation type="submission" date="2021-10" db="EMBL/GenBank/DDBJ databases">
        <title>Marinomonas pontica sp. nov., isolated from the Black Sea.</title>
        <authorList>
            <person name="Zhao L.-H."/>
            <person name="Xue J.-H."/>
        </authorList>
    </citation>
    <scope>NUCLEOTIDE SEQUENCE</scope>
    <source>
        <strain evidence="10">E8</strain>
    </source>
</reference>